<dbReference type="Proteomes" id="UP000682733">
    <property type="component" value="Unassembled WGS sequence"/>
</dbReference>
<feature type="compositionally biased region" description="Polar residues" evidence="8">
    <location>
        <begin position="139"/>
        <end position="163"/>
    </location>
</feature>
<evidence type="ECO:0000313" key="12">
    <source>
        <dbReference type="EMBL" id="CAF4075230.1"/>
    </source>
</evidence>
<keyword evidence="14" id="KW-1185">Reference proteome</keyword>
<dbReference type="GO" id="GO:0000981">
    <property type="term" value="F:DNA-binding transcription factor activity, RNA polymerase II-specific"/>
    <property type="evidence" value="ECO:0007669"/>
    <property type="project" value="TreeGrafter"/>
</dbReference>
<dbReference type="SUPFAM" id="SSF57959">
    <property type="entry name" value="Leucine zipper domain"/>
    <property type="match status" value="1"/>
</dbReference>
<name>A0A815L0Q9_9BILA</name>
<reference evidence="11" key="1">
    <citation type="submission" date="2021-02" db="EMBL/GenBank/DDBJ databases">
        <authorList>
            <person name="Nowell W R."/>
        </authorList>
    </citation>
    <scope>NUCLEOTIDE SEQUENCE</scope>
</reference>
<feature type="compositionally biased region" description="Polar residues" evidence="8">
    <location>
        <begin position="171"/>
        <end position="184"/>
    </location>
</feature>
<dbReference type="Proteomes" id="UP000681722">
    <property type="component" value="Unassembled WGS sequence"/>
</dbReference>
<gene>
    <name evidence="11" type="ORF">GPM918_LOCUS33323</name>
    <name evidence="10" type="ORF">OVA965_LOCUS27115</name>
    <name evidence="13" type="ORF">SRO942_LOCUS34006</name>
    <name evidence="12" type="ORF">TMI583_LOCUS27860</name>
</gene>
<feature type="compositionally biased region" description="Low complexity" evidence="8">
    <location>
        <begin position="50"/>
        <end position="71"/>
    </location>
</feature>
<comment type="subcellular location">
    <subcellularLocation>
        <location evidence="1">Nucleus</location>
    </subcellularLocation>
</comment>
<dbReference type="InterPro" id="IPR040223">
    <property type="entry name" value="PAR_bZIP"/>
</dbReference>
<dbReference type="SMART" id="SM00338">
    <property type="entry name" value="BRLZ"/>
    <property type="match status" value="1"/>
</dbReference>
<comment type="similarity">
    <text evidence="2">Belongs to the bZIP family. PAR subfamily.</text>
</comment>
<evidence type="ECO:0000256" key="3">
    <source>
        <dbReference type="ARBA" id="ARBA00023015"/>
    </source>
</evidence>
<proteinExistence type="inferred from homology"/>
<evidence type="ECO:0000313" key="14">
    <source>
        <dbReference type="Proteomes" id="UP000663829"/>
    </source>
</evidence>
<keyword evidence="5" id="KW-0804">Transcription</keyword>
<dbReference type="InterPro" id="IPR046347">
    <property type="entry name" value="bZIP_sf"/>
</dbReference>
<dbReference type="Proteomes" id="UP000663829">
    <property type="component" value="Unassembled WGS sequence"/>
</dbReference>
<dbReference type="GO" id="GO:0000978">
    <property type="term" value="F:RNA polymerase II cis-regulatory region sequence-specific DNA binding"/>
    <property type="evidence" value="ECO:0007669"/>
    <property type="project" value="TreeGrafter"/>
</dbReference>
<keyword evidence="6" id="KW-0539">Nucleus</keyword>
<dbReference type="EMBL" id="CAJNOQ010017640">
    <property type="protein sequence ID" value="CAF1403445.1"/>
    <property type="molecule type" value="Genomic_DNA"/>
</dbReference>
<feature type="region of interest" description="Disordered" evidence="8">
    <location>
        <begin position="42"/>
        <end position="71"/>
    </location>
</feature>
<dbReference type="EMBL" id="CAJOBC010083062">
    <property type="protein sequence ID" value="CAF4296062.1"/>
    <property type="molecule type" value="Genomic_DNA"/>
</dbReference>
<dbReference type="Pfam" id="PF07716">
    <property type="entry name" value="bZIP_2"/>
    <property type="match status" value="1"/>
</dbReference>
<feature type="region of interest" description="Disordered" evidence="8">
    <location>
        <begin position="1"/>
        <end position="25"/>
    </location>
</feature>
<comment type="caution">
    <text evidence="11">The sequence shown here is derived from an EMBL/GenBank/DDBJ whole genome shotgun (WGS) entry which is preliminary data.</text>
</comment>
<dbReference type="PANTHER" id="PTHR11988">
    <property type="entry name" value="THYROTROPH EMBRYONIC FACTOR RELATED"/>
    <property type="match status" value="1"/>
</dbReference>
<dbReference type="Gene3D" id="1.20.5.170">
    <property type="match status" value="1"/>
</dbReference>
<evidence type="ECO:0000313" key="10">
    <source>
        <dbReference type="EMBL" id="CAF1269473.1"/>
    </source>
</evidence>
<feature type="region of interest" description="Disordered" evidence="8">
    <location>
        <begin position="121"/>
        <end position="220"/>
    </location>
</feature>
<evidence type="ECO:0000256" key="8">
    <source>
        <dbReference type="SAM" id="MobiDB-lite"/>
    </source>
</evidence>
<evidence type="ECO:0000256" key="2">
    <source>
        <dbReference type="ARBA" id="ARBA00009208"/>
    </source>
</evidence>
<dbReference type="InterPro" id="IPR004827">
    <property type="entry name" value="bZIP"/>
</dbReference>
<dbReference type="AlphaFoldDB" id="A0A815L0Q9"/>
<keyword evidence="4" id="KW-0238">DNA-binding</keyword>
<dbReference type="FunFam" id="1.20.5.170:FF:000007">
    <property type="entry name" value="hepatic leukemia factor isoform X2"/>
    <property type="match status" value="1"/>
</dbReference>
<dbReference type="OrthoDB" id="6022300at2759"/>
<dbReference type="GO" id="GO:0005634">
    <property type="term" value="C:nucleus"/>
    <property type="evidence" value="ECO:0007669"/>
    <property type="project" value="UniProtKB-SubCell"/>
</dbReference>
<evidence type="ECO:0000259" key="9">
    <source>
        <dbReference type="PROSITE" id="PS50217"/>
    </source>
</evidence>
<evidence type="ECO:0000256" key="7">
    <source>
        <dbReference type="SAM" id="Coils"/>
    </source>
</evidence>
<dbReference type="PANTHER" id="PTHR11988:SF27">
    <property type="entry name" value="GH27708P"/>
    <property type="match status" value="1"/>
</dbReference>
<sequence length="298" mass="33686">MSAVKSDKSGLMGNDSGVNKMYGSPYLGPNLWEKDQLYSADKLFSDTPKQSSVSSQNSQNNQQQSQNSNSNINFKVESLDIDEFLHENNLNINDIEPFNNFENLNDTTTTSANQGGCLMNQQQFSQQQQQQQSSSSSSNNIHRQTITPDGSSCSPITQINSPMQAAPARSPMQNSIDSSLASSHESYDQKSRKYSEEDLLNKSTQSGGKKSRKVTQDAKFVPDELKDEKYWARRRKNNLAAKRSRDARRMKENQIALRASYLEREADALRKQLEEFKRENKTLRMKLAQYEGTTNGPK</sequence>
<evidence type="ECO:0000256" key="1">
    <source>
        <dbReference type="ARBA" id="ARBA00004123"/>
    </source>
</evidence>
<evidence type="ECO:0000256" key="5">
    <source>
        <dbReference type="ARBA" id="ARBA00023163"/>
    </source>
</evidence>
<organism evidence="11 14">
    <name type="scientific">Didymodactylos carnosus</name>
    <dbReference type="NCBI Taxonomy" id="1234261"/>
    <lineage>
        <taxon>Eukaryota</taxon>
        <taxon>Metazoa</taxon>
        <taxon>Spiralia</taxon>
        <taxon>Gnathifera</taxon>
        <taxon>Rotifera</taxon>
        <taxon>Eurotatoria</taxon>
        <taxon>Bdelloidea</taxon>
        <taxon>Philodinida</taxon>
        <taxon>Philodinidae</taxon>
        <taxon>Didymodactylos</taxon>
    </lineage>
</organism>
<keyword evidence="7" id="KW-0175">Coiled coil</keyword>
<evidence type="ECO:0000313" key="11">
    <source>
        <dbReference type="EMBL" id="CAF1403445.1"/>
    </source>
</evidence>
<evidence type="ECO:0000313" key="13">
    <source>
        <dbReference type="EMBL" id="CAF4296062.1"/>
    </source>
</evidence>
<protein>
    <recommendedName>
        <fullName evidence="9">BZIP domain-containing protein</fullName>
    </recommendedName>
</protein>
<accession>A0A815L0Q9</accession>
<evidence type="ECO:0000256" key="6">
    <source>
        <dbReference type="ARBA" id="ARBA00023242"/>
    </source>
</evidence>
<dbReference type="EMBL" id="CAJOBA010039295">
    <property type="protein sequence ID" value="CAF4075230.1"/>
    <property type="molecule type" value="Genomic_DNA"/>
</dbReference>
<dbReference type="Proteomes" id="UP000677228">
    <property type="component" value="Unassembled WGS sequence"/>
</dbReference>
<feature type="domain" description="BZIP" evidence="9">
    <location>
        <begin position="227"/>
        <end position="290"/>
    </location>
</feature>
<dbReference type="EMBL" id="CAJNOK010017736">
    <property type="protein sequence ID" value="CAF1269473.1"/>
    <property type="molecule type" value="Genomic_DNA"/>
</dbReference>
<feature type="coiled-coil region" evidence="7">
    <location>
        <begin position="259"/>
        <end position="293"/>
    </location>
</feature>
<dbReference type="CDD" id="cd14695">
    <property type="entry name" value="bZIP_HLF"/>
    <property type="match status" value="1"/>
</dbReference>
<evidence type="ECO:0000256" key="4">
    <source>
        <dbReference type="ARBA" id="ARBA00023125"/>
    </source>
</evidence>
<feature type="compositionally biased region" description="Low complexity" evidence="8">
    <location>
        <begin position="121"/>
        <end position="138"/>
    </location>
</feature>
<keyword evidence="3" id="KW-0805">Transcription regulation</keyword>
<feature type="compositionally biased region" description="Basic and acidic residues" evidence="8">
    <location>
        <begin position="185"/>
        <end position="200"/>
    </location>
</feature>
<dbReference type="PROSITE" id="PS50217">
    <property type="entry name" value="BZIP"/>
    <property type="match status" value="1"/>
</dbReference>